<dbReference type="InterPro" id="IPR038648">
    <property type="entry name" value="PHR_sf"/>
</dbReference>
<dbReference type="WBParaSite" id="ACRNAN_scaffold3748.g14088.t1">
    <property type="protein sequence ID" value="ACRNAN_scaffold3748.g14088.t1"/>
    <property type="gene ID" value="ACRNAN_scaffold3748.g14088"/>
</dbReference>
<dbReference type="AlphaFoldDB" id="A0A914DSP0"/>
<dbReference type="Gene3D" id="2.60.120.820">
    <property type="entry name" value="PHR domain"/>
    <property type="match status" value="1"/>
</dbReference>
<evidence type="ECO:0000313" key="3">
    <source>
        <dbReference type="WBParaSite" id="ACRNAN_scaffold3748.g14088.t1"/>
    </source>
</evidence>
<evidence type="ECO:0000313" key="2">
    <source>
        <dbReference type="Proteomes" id="UP000887540"/>
    </source>
</evidence>
<proteinExistence type="predicted"/>
<evidence type="ECO:0000259" key="1">
    <source>
        <dbReference type="Pfam" id="PF08005"/>
    </source>
</evidence>
<organism evidence="2 3">
    <name type="scientific">Acrobeloides nanus</name>
    <dbReference type="NCBI Taxonomy" id="290746"/>
    <lineage>
        <taxon>Eukaryota</taxon>
        <taxon>Metazoa</taxon>
        <taxon>Ecdysozoa</taxon>
        <taxon>Nematoda</taxon>
        <taxon>Chromadorea</taxon>
        <taxon>Rhabditida</taxon>
        <taxon>Tylenchina</taxon>
        <taxon>Cephalobomorpha</taxon>
        <taxon>Cephaloboidea</taxon>
        <taxon>Cephalobidae</taxon>
        <taxon>Acrobeloides</taxon>
    </lineage>
</organism>
<feature type="domain" description="PHR" evidence="1">
    <location>
        <begin position="58"/>
        <end position="196"/>
    </location>
</feature>
<reference evidence="3" key="1">
    <citation type="submission" date="2022-11" db="UniProtKB">
        <authorList>
            <consortium name="WormBaseParasite"/>
        </authorList>
    </citation>
    <scope>IDENTIFICATION</scope>
</reference>
<protein>
    <submittedName>
        <fullName evidence="3">PHR domain-containing protein</fullName>
    </submittedName>
</protein>
<dbReference type="Proteomes" id="UP000887540">
    <property type="component" value="Unplaced"/>
</dbReference>
<name>A0A914DSP0_9BILA</name>
<sequence length="208" mass="23552">MRASEFAAYAYDKKNCILSESECLDLLLAFTLDDVKLNDTPFNYEPRGFVSSIDVAIYNSVQSGRQMNGKHSIGFSIKSNARNWLTGFGIYGANSQAENVEITISVEKDDKLISKEVKNIKNLYIPNNTREHRVDMTRPVAILSGSRYILNVEFNGYYHNCYYGCNGKMSTKFLDPKTNEQAEINFFNVLNSNSNNQYGNIAKLYLGI</sequence>
<accession>A0A914DSP0</accession>
<dbReference type="InterPro" id="IPR012983">
    <property type="entry name" value="PHR"/>
</dbReference>
<keyword evidence="2" id="KW-1185">Reference proteome</keyword>
<dbReference type="Pfam" id="PF08005">
    <property type="entry name" value="PHR"/>
    <property type="match status" value="1"/>
</dbReference>